<dbReference type="EMBL" id="JARJCM010000226">
    <property type="protein sequence ID" value="KAJ7021655.1"/>
    <property type="molecule type" value="Genomic_DNA"/>
</dbReference>
<dbReference type="InterPro" id="IPR011701">
    <property type="entry name" value="MFS"/>
</dbReference>
<evidence type="ECO:0000259" key="7">
    <source>
        <dbReference type="PROSITE" id="PS50850"/>
    </source>
</evidence>
<feature type="region of interest" description="Disordered" evidence="5">
    <location>
        <begin position="1"/>
        <end position="33"/>
    </location>
</feature>
<evidence type="ECO:0000256" key="2">
    <source>
        <dbReference type="ARBA" id="ARBA00022692"/>
    </source>
</evidence>
<keyword evidence="3 6" id="KW-1133">Transmembrane helix</keyword>
<proteinExistence type="predicted"/>
<gene>
    <name evidence="8" type="ORF">C8F04DRAFT_1313472</name>
</gene>
<feature type="transmembrane region" description="Helical" evidence="6">
    <location>
        <begin position="464"/>
        <end position="487"/>
    </location>
</feature>
<feature type="transmembrane region" description="Helical" evidence="6">
    <location>
        <begin position="282"/>
        <end position="302"/>
    </location>
</feature>
<feature type="transmembrane region" description="Helical" evidence="6">
    <location>
        <begin position="186"/>
        <end position="205"/>
    </location>
</feature>
<dbReference type="Gene3D" id="1.20.1250.20">
    <property type="entry name" value="MFS general substrate transporter like domains"/>
    <property type="match status" value="1"/>
</dbReference>
<keyword evidence="9" id="KW-1185">Reference proteome</keyword>
<accession>A0AAD6S8A0</accession>
<dbReference type="PANTHER" id="PTHR23501:SF58">
    <property type="entry name" value="LOW AFFINITY HEME TRANSPORTER STR3"/>
    <property type="match status" value="1"/>
</dbReference>
<feature type="transmembrane region" description="Helical" evidence="6">
    <location>
        <begin position="217"/>
        <end position="238"/>
    </location>
</feature>
<feature type="transmembrane region" description="Helical" evidence="6">
    <location>
        <begin position="354"/>
        <end position="376"/>
    </location>
</feature>
<dbReference type="PANTHER" id="PTHR23501">
    <property type="entry name" value="MAJOR FACILITATOR SUPERFAMILY"/>
    <property type="match status" value="1"/>
</dbReference>
<dbReference type="Proteomes" id="UP001218188">
    <property type="component" value="Unassembled WGS sequence"/>
</dbReference>
<feature type="transmembrane region" description="Helical" evidence="6">
    <location>
        <begin position="419"/>
        <end position="444"/>
    </location>
</feature>
<feature type="transmembrane region" description="Helical" evidence="6">
    <location>
        <begin position="57"/>
        <end position="74"/>
    </location>
</feature>
<evidence type="ECO:0000256" key="5">
    <source>
        <dbReference type="SAM" id="MobiDB-lite"/>
    </source>
</evidence>
<feature type="transmembrane region" description="Helical" evidence="6">
    <location>
        <begin position="94"/>
        <end position="113"/>
    </location>
</feature>
<comment type="caution">
    <text evidence="8">The sequence shown here is derived from an EMBL/GenBank/DDBJ whole genome shotgun (WGS) entry which is preliminary data.</text>
</comment>
<reference evidence="8" key="1">
    <citation type="submission" date="2023-03" db="EMBL/GenBank/DDBJ databases">
        <title>Massive genome expansion in bonnet fungi (Mycena s.s.) driven by repeated elements and novel gene families across ecological guilds.</title>
        <authorList>
            <consortium name="Lawrence Berkeley National Laboratory"/>
            <person name="Harder C.B."/>
            <person name="Miyauchi S."/>
            <person name="Viragh M."/>
            <person name="Kuo A."/>
            <person name="Thoen E."/>
            <person name="Andreopoulos B."/>
            <person name="Lu D."/>
            <person name="Skrede I."/>
            <person name="Drula E."/>
            <person name="Henrissat B."/>
            <person name="Morin E."/>
            <person name="Kohler A."/>
            <person name="Barry K."/>
            <person name="LaButti K."/>
            <person name="Morin E."/>
            <person name="Salamov A."/>
            <person name="Lipzen A."/>
            <person name="Mereny Z."/>
            <person name="Hegedus B."/>
            <person name="Baldrian P."/>
            <person name="Stursova M."/>
            <person name="Weitz H."/>
            <person name="Taylor A."/>
            <person name="Grigoriev I.V."/>
            <person name="Nagy L.G."/>
            <person name="Martin F."/>
            <person name="Kauserud H."/>
        </authorList>
    </citation>
    <scope>NUCLEOTIDE SEQUENCE</scope>
    <source>
        <strain evidence="8">CBHHK200</strain>
    </source>
</reference>
<dbReference type="InterPro" id="IPR020846">
    <property type="entry name" value="MFS_dom"/>
</dbReference>
<dbReference type="GO" id="GO:0022857">
    <property type="term" value="F:transmembrane transporter activity"/>
    <property type="evidence" value="ECO:0007669"/>
    <property type="project" value="InterPro"/>
</dbReference>
<feature type="transmembrane region" description="Helical" evidence="6">
    <location>
        <begin position="125"/>
        <end position="142"/>
    </location>
</feature>
<dbReference type="InterPro" id="IPR036259">
    <property type="entry name" value="MFS_trans_sf"/>
</dbReference>
<keyword evidence="2 6" id="KW-0812">Transmembrane</keyword>
<dbReference type="SUPFAM" id="SSF103473">
    <property type="entry name" value="MFS general substrate transporter"/>
    <property type="match status" value="1"/>
</dbReference>
<evidence type="ECO:0000313" key="9">
    <source>
        <dbReference type="Proteomes" id="UP001218188"/>
    </source>
</evidence>
<feature type="transmembrane region" description="Helical" evidence="6">
    <location>
        <begin position="314"/>
        <end position="333"/>
    </location>
</feature>
<dbReference type="AlphaFoldDB" id="A0AAD6S8A0"/>
<comment type="subcellular location">
    <subcellularLocation>
        <location evidence="1">Membrane</location>
        <topology evidence="1">Multi-pass membrane protein</topology>
    </subcellularLocation>
</comment>
<keyword evidence="4 6" id="KW-0472">Membrane</keyword>
<name>A0AAD6S8A0_9AGAR</name>
<organism evidence="8 9">
    <name type="scientific">Mycena alexandri</name>
    <dbReference type="NCBI Taxonomy" id="1745969"/>
    <lineage>
        <taxon>Eukaryota</taxon>
        <taxon>Fungi</taxon>
        <taxon>Dikarya</taxon>
        <taxon>Basidiomycota</taxon>
        <taxon>Agaricomycotina</taxon>
        <taxon>Agaricomycetes</taxon>
        <taxon>Agaricomycetidae</taxon>
        <taxon>Agaricales</taxon>
        <taxon>Marasmiineae</taxon>
        <taxon>Mycenaceae</taxon>
        <taxon>Mycena</taxon>
    </lineage>
</organism>
<feature type="transmembrane region" description="Helical" evidence="6">
    <location>
        <begin position="154"/>
        <end position="174"/>
    </location>
</feature>
<evidence type="ECO:0000256" key="3">
    <source>
        <dbReference type="ARBA" id="ARBA00022989"/>
    </source>
</evidence>
<feature type="domain" description="Major facilitator superfamily (MFS) profile" evidence="7">
    <location>
        <begin position="42"/>
        <end position="546"/>
    </location>
</feature>
<feature type="transmembrane region" description="Helical" evidence="6">
    <location>
        <begin position="556"/>
        <end position="582"/>
    </location>
</feature>
<protein>
    <recommendedName>
        <fullName evidence="7">Major facilitator superfamily (MFS) profile domain-containing protein</fullName>
    </recommendedName>
</protein>
<dbReference type="Pfam" id="PF07690">
    <property type="entry name" value="MFS_1"/>
    <property type="match status" value="1"/>
</dbReference>
<sequence length="626" mass="68420">MSTDIQQTLSDEKENSNGNNVTPALDKDAESGVVDDQQDGVTSMEAFYLVFSKGWKIWMLYGSMALISFLYALSETTTSTYEVFAASSFESHSLIGAIAVVVSITSGIARPFLAKVALNPSRGMALSVAVLVYAVGYIVVASSSTIEAVASGEVIYGIGNTGIDLMTSIILADITSLQWRGFMQGLYSMPFVITAFVAGKISTAISANTLNGWRWGYGMFIILIPISITPAVVVLFWANRKAKKIGALSLASSSYARRKQLGGEQPQSLLELGPYYWRLIDAFGLLLLGAGFALILLPFTLYTKVHNAWKNPSLIAMFVVGGVLLITFVIWEIKGASHPIMPRRVMNRTFLCSILINFMTFLSSTVTLTYFSSYVYVVKDWSLTNYTYFNNIMTVGLSVFAVLAGLIQRVTHRYKYLQLSGLCIRLMYGVHCSVAFANFLFYLLSGQGLTLLAAHGNKSDAVLVMSQILTSLGAAFSIIGSGVALQASVPHQDYLGSAMGNAISAAIWTVKLPQNLDKYLGDTLNSTEIAEIYGSIIVARLAEPRDLVIKAYDDTAYYLFLPALCLSTLSILAACFTTNFYLGTTHNAIESKEVRLRDRSETDEEVTKRKAAEIEARFKDSEQLTI</sequence>
<evidence type="ECO:0000256" key="4">
    <source>
        <dbReference type="ARBA" id="ARBA00023136"/>
    </source>
</evidence>
<evidence type="ECO:0000313" key="8">
    <source>
        <dbReference type="EMBL" id="KAJ7021655.1"/>
    </source>
</evidence>
<evidence type="ECO:0000256" key="6">
    <source>
        <dbReference type="SAM" id="Phobius"/>
    </source>
</evidence>
<evidence type="ECO:0000256" key="1">
    <source>
        <dbReference type="ARBA" id="ARBA00004141"/>
    </source>
</evidence>
<dbReference type="PROSITE" id="PS50850">
    <property type="entry name" value="MFS"/>
    <property type="match status" value="1"/>
</dbReference>
<feature type="transmembrane region" description="Helical" evidence="6">
    <location>
        <begin position="388"/>
        <end position="407"/>
    </location>
</feature>
<dbReference type="GO" id="GO:0005886">
    <property type="term" value="C:plasma membrane"/>
    <property type="evidence" value="ECO:0007669"/>
    <property type="project" value="TreeGrafter"/>
</dbReference>